<feature type="domain" description="Aminotransferase class V" evidence="5">
    <location>
        <begin position="43"/>
        <end position="303"/>
    </location>
</feature>
<keyword evidence="7" id="KW-1185">Reference proteome</keyword>
<dbReference type="Gene3D" id="3.40.640.10">
    <property type="entry name" value="Type I PLP-dependent aspartate aminotransferase-like (Major domain)"/>
    <property type="match status" value="1"/>
</dbReference>
<comment type="pathway">
    <text evidence="4">Amino-acid degradation; L-kynurenine degradation; L-alanine and anthranilate from L-kynurenine: step 1/1.</text>
</comment>
<dbReference type="GO" id="GO:0030170">
    <property type="term" value="F:pyridoxal phosphate binding"/>
    <property type="evidence" value="ECO:0007669"/>
    <property type="project" value="InterPro"/>
</dbReference>
<dbReference type="PANTHER" id="PTHR14084:SF0">
    <property type="entry name" value="KYNURENINASE"/>
    <property type="match status" value="1"/>
</dbReference>
<dbReference type="SUPFAM" id="SSF53383">
    <property type="entry name" value="PLP-dependent transferases"/>
    <property type="match status" value="1"/>
</dbReference>
<dbReference type="InterPro" id="IPR015424">
    <property type="entry name" value="PyrdxlP-dep_Trfase"/>
</dbReference>
<dbReference type="InterPro" id="IPR015422">
    <property type="entry name" value="PyrdxlP-dep_Trfase_small"/>
</dbReference>
<evidence type="ECO:0000259" key="5">
    <source>
        <dbReference type="Pfam" id="PF00266"/>
    </source>
</evidence>
<evidence type="ECO:0000256" key="2">
    <source>
        <dbReference type="ARBA" id="ARBA00022801"/>
    </source>
</evidence>
<comment type="similarity">
    <text evidence="4">Belongs to the kynureninase family.</text>
</comment>
<evidence type="ECO:0000256" key="3">
    <source>
        <dbReference type="ARBA" id="ARBA00022898"/>
    </source>
</evidence>
<dbReference type="GO" id="GO:0019441">
    <property type="term" value="P:L-tryptophan catabolic process to kynurenine"/>
    <property type="evidence" value="ECO:0007669"/>
    <property type="project" value="TreeGrafter"/>
</dbReference>
<keyword evidence="4" id="KW-0963">Cytoplasm</keyword>
<comment type="catalytic activity">
    <reaction evidence="4">
        <text>L-kynurenine + H2O = anthranilate + L-alanine + H(+)</text>
        <dbReference type="Rhea" id="RHEA:16813"/>
        <dbReference type="ChEBI" id="CHEBI:15377"/>
        <dbReference type="ChEBI" id="CHEBI:15378"/>
        <dbReference type="ChEBI" id="CHEBI:16567"/>
        <dbReference type="ChEBI" id="CHEBI:57959"/>
        <dbReference type="ChEBI" id="CHEBI:57972"/>
        <dbReference type="EC" id="3.7.1.3"/>
    </reaction>
</comment>
<dbReference type="EMBL" id="CALTRL010000510">
    <property type="protein sequence ID" value="CAH7668418.1"/>
    <property type="molecule type" value="Genomic_DNA"/>
</dbReference>
<comment type="caution">
    <text evidence="6">The sequence shown here is derived from an EMBL/GenBank/DDBJ whole genome shotgun (WGS) entry which is preliminary data.</text>
</comment>
<evidence type="ECO:0000313" key="6">
    <source>
        <dbReference type="EMBL" id="CAH7668418.1"/>
    </source>
</evidence>
<comment type="function">
    <text evidence="4">Catalyzes the cleavage of L-kynurenine (L-Kyn) and L-3-hydroxykynurenine (L-3OHKyn) into anthranilic acid (AA) and 3-hydroxyanthranilic acid (3-OHAA), respectively.</text>
</comment>
<keyword evidence="3 4" id="KW-0663">Pyridoxal phosphate</keyword>
<dbReference type="AlphaFoldDB" id="A0AAV0AIX7"/>
<evidence type="ECO:0000256" key="1">
    <source>
        <dbReference type="ARBA" id="ARBA00022642"/>
    </source>
</evidence>
<protein>
    <recommendedName>
        <fullName evidence="4">Kynureninase</fullName>
        <ecNumber evidence="4">3.7.1.3</ecNumber>
    </recommendedName>
</protein>
<dbReference type="GO" id="GO:0009435">
    <property type="term" value="P:NAD+ biosynthetic process"/>
    <property type="evidence" value="ECO:0007669"/>
    <property type="project" value="InterPro"/>
</dbReference>
<sequence>MVFNSTNDPSYNSLGLQNKKTAELILEELNVWAERAVNGHFDHPYGRNWKDICDLVNPTLAYLVGASSPDEVACTGSLTTNLHLMMTTFYRPTKQRYKILFEKKCFPSDMYAFTSQAKLHGLDPKDALLMMSPRPGEYTLRSEDILSTIRPLIIFPGVQFYTGQVFPMKQITTVGHQYSCVVGFKLAPAVGSIVLELNSWKVDFDYWCSYKYLNAGPGAIAGIFLHEDWFNDSTKISGPNGRPCLAGWFGQFVHSSPNIFSVVSLLLFLQLFASYPGGMVSLRSRSEELTSYLEICLNSSKFYIDLNSISKDEVESDDYSKTGDQVKGKDESQEVVQNIEKSKLMFTIITPTTISKRVSQLSLLFLPKGKQILKRVFNNMVKIHGVIGDEREPDVLRLSPVALYNSFEDCRKACEALDSVLSSITL</sequence>
<dbReference type="PIRSF" id="PIRSF038800">
    <property type="entry name" value="KYNU"/>
    <property type="match status" value="1"/>
</dbReference>
<gene>
    <name evidence="6" type="ORF">PPACK8108_LOCUS2924</name>
</gene>
<dbReference type="GO" id="GO:0030429">
    <property type="term" value="F:kynureninase activity"/>
    <property type="evidence" value="ECO:0007669"/>
    <property type="project" value="UniProtKB-EC"/>
</dbReference>
<dbReference type="PANTHER" id="PTHR14084">
    <property type="entry name" value="KYNURENINASE"/>
    <property type="match status" value="1"/>
</dbReference>
<accession>A0AAV0AIX7</accession>
<organism evidence="6 7">
    <name type="scientific">Phakopsora pachyrhizi</name>
    <name type="common">Asian soybean rust disease fungus</name>
    <dbReference type="NCBI Taxonomy" id="170000"/>
    <lineage>
        <taxon>Eukaryota</taxon>
        <taxon>Fungi</taxon>
        <taxon>Dikarya</taxon>
        <taxon>Basidiomycota</taxon>
        <taxon>Pucciniomycotina</taxon>
        <taxon>Pucciniomycetes</taxon>
        <taxon>Pucciniales</taxon>
        <taxon>Phakopsoraceae</taxon>
        <taxon>Phakopsora</taxon>
    </lineage>
</organism>
<reference evidence="6" key="1">
    <citation type="submission" date="2022-06" db="EMBL/GenBank/DDBJ databases">
        <authorList>
            <consortium name="SYNGENTA / RWTH Aachen University"/>
        </authorList>
    </citation>
    <scope>NUCLEOTIDE SEQUENCE</scope>
</reference>
<keyword evidence="2 4" id="KW-0378">Hydrolase</keyword>
<dbReference type="InterPro" id="IPR000192">
    <property type="entry name" value="Aminotrans_V_dom"/>
</dbReference>
<dbReference type="Pfam" id="PF00266">
    <property type="entry name" value="Aminotran_5"/>
    <property type="match status" value="1"/>
</dbReference>
<comment type="subcellular location">
    <subcellularLocation>
        <location evidence="4">Cytoplasm</location>
    </subcellularLocation>
</comment>
<dbReference type="Pfam" id="PF22580">
    <property type="entry name" value="KYNU_C"/>
    <property type="match status" value="1"/>
</dbReference>
<dbReference type="InterPro" id="IPR010111">
    <property type="entry name" value="Kynureninase"/>
</dbReference>
<dbReference type="Gene3D" id="3.90.1150.10">
    <property type="entry name" value="Aspartate Aminotransferase, domain 1"/>
    <property type="match status" value="1"/>
</dbReference>
<dbReference type="NCBIfam" id="TIGR01814">
    <property type="entry name" value="kynureninase"/>
    <property type="match status" value="1"/>
</dbReference>
<comment type="subunit">
    <text evidence="4">Homodimer.</text>
</comment>
<evidence type="ECO:0000256" key="4">
    <source>
        <dbReference type="PIRNR" id="PIRNR038800"/>
    </source>
</evidence>
<keyword evidence="1 4" id="KW-0662">Pyridine nucleotide biosynthesis</keyword>
<comment type="pathway">
    <text evidence="4">Cofactor biosynthesis; NAD(+) biosynthesis; quinolinate from L-kynurenine: step 2/3.</text>
</comment>
<comment type="cofactor">
    <cofactor evidence="4">
        <name>pyridoxal 5'-phosphate</name>
        <dbReference type="ChEBI" id="CHEBI:597326"/>
    </cofactor>
</comment>
<dbReference type="Proteomes" id="UP001153365">
    <property type="component" value="Unassembled WGS sequence"/>
</dbReference>
<dbReference type="EC" id="3.7.1.3" evidence="4"/>
<proteinExistence type="inferred from homology"/>
<evidence type="ECO:0000313" key="7">
    <source>
        <dbReference type="Proteomes" id="UP001153365"/>
    </source>
</evidence>
<dbReference type="InterPro" id="IPR015421">
    <property type="entry name" value="PyrdxlP-dep_Trfase_major"/>
</dbReference>
<dbReference type="GO" id="GO:0043420">
    <property type="term" value="P:anthranilate metabolic process"/>
    <property type="evidence" value="ECO:0007669"/>
    <property type="project" value="TreeGrafter"/>
</dbReference>
<dbReference type="GO" id="GO:0005737">
    <property type="term" value="C:cytoplasm"/>
    <property type="evidence" value="ECO:0007669"/>
    <property type="project" value="UniProtKB-SubCell"/>
</dbReference>
<name>A0AAV0AIX7_PHAPC</name>
<comment type="catalytic activity">
    <reaction evidence="4">
        <text>3-hydroxy-L-kynurenine + H2O = 3-hydroxyanthranilate + L-alanine + H(+)</text>
        <dbReference type="Rhea" id="RHEA:25143"/>
        <dbReference type="ChEBI" id="CHEBI:15377"/>
        <dbReference type="ChEBI" id="CHEBI:15378"/>
        <dbReference type="ChEBI" id="CHEBI:36559"/>
        <dbReference type="ChEBI" id="CHEBI:57972"/>
        <dbReference type="ChEBI" id="CHEBI:58125"/>
        <dbReference type="EC" id="3.7.1.3"/>
    </reaction>
</comment>